<sequence length="888" mass="96934">MRMRETKKSQKISSPISAQLASSGANAADASPQVPAASPINRQPKTPKSSDSGAPGTPNSSANKAEWPPQVPTPNGSDKQSIMDSQVRSVKSESGFFSDMPPPTPERCSSASITMTSQPNTPGMAQQSSRRSPASAISASAQQNQITIPNSPSLIKSEDPMDKLAQMTSSLGSGNSFGSVGSQRSPAAISAPNTPGYAPSSMQSMHGAPSPAGSMHGPFPGHHPQQQHAMMAQQMPQQQQLQAPIIDKAQQIPDQPYMQQQSLVYVYTTAQANEAADMLSKGLIRKIGEYHTNQRPNARKFVNQFHQEQMQQQHLMGQPVQPPQGWDPSMLQQDPTGMMGQMEGGQPRMPMRHPQQFANGGIPGQMYGIPPNEGIPTMNGQNPNMAAAAASHAQLVRQKKLEELHSMERQLLPDNSSMSLVPDESSQLPVRPPPPYSNATGRSTGRITTTTVGRKRTHTQLQQGEFVQQTSMGSMPQMVSQEAHYTRSTQDVDSMIKTETTFMPVPSPQPIQYVGTHLDQEVTIQKQPNRNFIRAPGSVRQPGMQMHPRYGGPGGMTPQSMMAISQQQQEFAASQQASAEASRTQAIFHAQQQQMEANMRAQQFHGGTMPNGPPTTMGPQTVNNTYVNAKIAIEHVNIQNMPSGTYTDQYSGQPALISAQSEMYGAQPGQVPQSGPSHAQMMQHQAHINMLQQQQAQEQNFQIQQQQMQMAQAQQQQSSQYDSSPQIHIKPTQPNTIQYLPTARPPLKSGPRPPPNLDFLQPWTGSGLPRGQLPPPQVQQGQQQQQQLPPGYRMNPQQLQAGQMQGQFSHMNLSEGGDPNGMAGYATYGPAPTQAQQSQQQQQQQQQQQMAAQQQQQMLSNDPQYAAQFQQFQQRLYATNVAQSGQSS</sequence>
<reference evidence="2 3" key="1">
    <citation type="journal article" date="2016" name="Nat. Commun.">
        <title>Extremotolerant tardigrade genome and improved radiotolerance of human cultured cells by tardigrade-unique protein.</title>
        <authorList>
            <person name="Hashimoto T."/>
            <person name="Horikawa D.D."/>
            <person name="Saito Y."/>
            <person name="Kuwahara H."/>
            <person name="Kozuka-Hata H."/>
            <person name="Shin-I T."/>
            <person name="Minakuchi Y."/>
            <person name="Ohishi K."/>
            <person name="Motoyama A."/>
            <person name="Aizu T."/>
            <person name="Enomoto A."/>
            <person name="Kondo K."/>
            <person name="Tanaka S."/>
            <person name="Hara Y."/>
            <person name="Koshikawa S."/>
            <person name="Sagara H."/>
            <person name="Miura T."/>
            <person name="Yokobori S."/>
            <person name="Miyagawa K."/>
            <person name="Suzuki Y."/>
            <person name="Kubo T."/>
            <person name="Oyama M."/>
            <person name="Kohara Y."/>
            <person name="Fujiyama A."/>
            <person name="Arakawa K."/>
            <person name="Katayama T."/>
            <person name="Toyoda A."/>
            <person name="Kunieda T."/>
        </authorList>
    </citation>
    <scope>NUCLEOTIDE SEQUENCE [LARGE SCALE GENOMIC DNA]</scope>
    <source>
        <strain evidence="2 3">YOKOZUNA-1</strain>
    </source>
</reference>
<accession>A0A1D1UER5</accession>
<feature type="compositionally biased region" description="Polar residues" evidence="1">
    <location>
        <begin position="166"/>
        <end position="185"/>
    </location>
</feature>
<dbReference type="AlphaFoldDB" id="A0A1D1UER5"/>
<organism evidence="2 3">
    <name type="scientific">Ramazzottius varieornatus</name>
    <name type="common">Water bear</name>
    <name type="synonym">Tardigrade</name>
    <dbReference type="NCBI Taxonomy" id="947166"/>
    <lineage>
        <taxon>Eukaryota</taxon>
        <taxon>Metazoa</taxon>
        <taxon>Ecdysozoa</taxon>
        <taxon>Tardigrada</taxon>
        <taxon>Eutardigrada</taxon>
        <taxon>Parachela</taxon>
        <taxon>Hypsibioidea</taxon>
        <taxon>Ramazzottiidae</taxon>
        <taxon>Ramazzottius</taxon>
    </lineage>
</organism>
<feature type="compositionally biased region" description="Low complexity" evidence="1">
    <location>
        <begin position="440"/>
        <end position="452"/>
    </location>
</feature>
<dbReference type="EMBL" id="BDGG01000001">
    <property type="protein sequence ID" value="GAU87971.1"/>
    <property type="molecule type" value="Genomic_DNA"/>
</dbReference>
<feature type="region of interest" description="Disordered" evidence="1">
    <location>
        <begin position="713"/>
        <end position="861"/>
    </location>
</feature>
<protein>
    <recommendedName>
        <fullName evidence="4">B-cell lymphoma 9 beta-catenin binding domain-containing protein</fullName>
    </recommendedName>
</protein>
<feature type="compositionally biased region" description="Low complexity" evidence="1">
    <location>
        <begin position="713"/>
        <end position="726"/>
    </location>
</feature>
<feature type="region of interest" description="Disordered" evidence="1">
    <location>
        <begin position="1"/>
        <end position="212"/>
    </location>
</feature>
<evidence type="ECO:0000256" key="1">
    <source>
        <dbReference type="SAM" id="MobiDB-lite"/>
    </source>
</evidence>
<feature type="compositionally biased region" description="Low complexity" evidence="1">
    <location>
        <begin position="125"/>
        <end position="146"/>
    </location>
</feature>
<feature type="compositionally biased region" description="Polar residues" evidence="1">
    <location>
        <begin position="40"/>
        <end position="63"/>
    </location>
</feature>
<evidence type="ECO:0000313" key="2">
    <source>
        <dbReference type="EMBL" id="GAU87971.1"/>
    </source>
</evidence>
<proteinExistence type="predicted"/>
<evidence type="ECO:0008006" key="4">
    <source>
        <dbReference type="Google" id="ProtNLM"/>
    </source>
</evidence>
<feature type="compositionally biased region" description="Low complexity" evidence="1">
    <location>
        <begin position="834"/>
        <end position="857"/>
    </location>
</feature>
<keyword evidence="3" id="KW-1185">Reference proteome</keyword>
<dbReference type="OrthoDB" id="7668649at2759"/>
<feature type="compositionally biased region" description="Polar residues" evidence="1">
    <location>
        <begin position="73"/>
        <end position="89"/>
    </location>
</feature>
<feature type="region of interest" description="Disordered" evidence="1">
    <location>
        <begin position="413"/>
        <end position="458"/>
    </location>
</feature>
<gene>
    <name evidence="2" type="primary">RvY_00748-1</name>
    <name evidence="2" type="synonym">RvY_00748.1</name>
    <name evidence="2" type="ORF">RvY_00748</name>
</gene>
<dbReference type="Proteomes" id="UP000186922">
    <property type="component" value="Unassembled WGS sequence"/>
</dbReference>
<feature type="compositionally biased region" description="Polar residues" evidence="1">
    <location>
        <begin position="107"/>
        <end position="124"/>
    </location>
</feature>
<evidence type="ECO:0000313" key="3">
    <source>
        <dbReference type="Proteomes" id="UP000186922"/>
    </source>
</evidence>
<feature type="compositionally biased region" description="Polar residues" evidence="1">
    <location>
        <begin position="413"/>
        <end position="428"/>
    </location>
</feature>
<feature type="compositionally biased region" description="Low complexity" evidence="1">
    <location>
        <begin position="778"/>
        <end position="807"/>
    </location>
</feature>
<comment type="caution">
    <text evidence="2">The sequence shown here is derived from an EMBL/GenBank/DDBJ whole genome shotgun (WGS) entry which is preliminary data.</text>
</comment>
<feature type="compositionally biased region" description="Polar residues" evidence="1">
    <location>
        <begin position="11"/>
        <end position="25"/>
    </location>
</feature>
<name>A0A1D1UER5_RAMVA</name>